<dbReference type="Proteomes" id="UP000054270">
    <property type="component" value="Unassembled WGS sequence"/>
</dbReference>
<reference evidence="2" key="1">
    <citation type="submission" date="2014-04" db="EMBL/GenBank/DDBJ databases">
        <title>Evolutionary Origins and Diversification of the Mycorrhizal Mutualists.</title>
        <authorList>
            <consortium name="DOE Joint Genome Institute"/>
            <consortium name="Mycorrhizal Genomics Consortium"/>
            <person name="Kohler A."/>
            <person name="Kuo A."/>
            <person name="Nagy L.G."/>
            <person name="Floudas D."/>
            <person name="Copeland A."/>
            <person name="Barry K.W."/>
            <person name="Cichocki N."/>
            <person name="Veneault-Fourrey C."/>
            <person name="LaButti K."/>
            <person name="Lindquist E.A."/>
            <person name="Lipzen A."/>
            <person name="Lundell T."/>
            <person name="Morin E."/>
            <person name="Murat C."/>
            <person name="Riley R."/>
            <person name="Ohm R."/>
            <person name="Sun H."/>
            <person name="Tunlid A."/>
            <person name="Henrissat B."/>
            <person name="Grigoriev I.V."/>
            <person name="Hibbett D.S."/>
            <person name="Martin F."/>
        </authorList>
    </citation>
    <scope>NUCLEOTIDE SEQUENCE [LARGE SCALE GENOMIC DNA]</scope>
    <source>
        <strain evidence="2">FD-334 SS-4</strain>
    </source>
</reference>
<accession>A0A0D2KTB3</accession>
<dbReference type="EMBL" id="KN817597">
    <property type="protein sequence ID" value="KJA17872.1"/>
    <property type="molecule type" value="Genomic_DNA"/>
</dbReference>
<evidence type="ECO:0000313" key="2">
    <source>
        <dbReference type="Proteomes" id="UP000054270"/>
    </source>
</evidence>
<protein>
    <submittedName>
        <fullName evidence="1">Uncharacterized protein</fullName>
    </submittedName>
</protein>
<evidence type="ECO:0000313" key="1">
    <source>
        <dbReference type="EMBL" id="KJA17872.1"/>
    </source>
</evidence>
<keyword evidence="2" id="KW-1185">Reference proteome</keyword>
<organism evidence="1 2">
    <name type="scientific">Hypholoma sublateritium (strain FD-334 SS-4)</name>
    <dbReference type="NCBI Taxonomy" id="945553"/>
    <lineage>
        <taxon>Eukaryota</taxon>
        <taxon>Fungi</taxon>
        <taxon>Dikarya</taxon>
        <taxon>Basidiomycota</taxon>
        <taxon>Agaricomycotina</taxon>
        <taxon>Agaricomycetes</taxon>
        <taxon>Agaricomycetidae</taxon>
        <taxon>Agaricales</taxon>
        <taxon>Agaricineae</taxon>
        <taxon>Strophariaceae</taxon>
        <taxon>Hypholoma</taxon>
    </lineage>
</organism>
<proteinExistence type="predicted"/>
<name>A0A0D2KTB3_HYPSF</name>
<dbReference type="STRING" id="945553.A0A0D2KTB3"/>
<dbReference type="AlphaFoldDB" id="A0A0D2KTB3"/>
<feature type="non-terminal residue" evidence="1">
    <location>
        <position position="75"/>
    </location>
</feature>
<sequence length="75" mass="8080">DIDDIYFAGLSSVGPDISLNAHTTPETTEEAFSGSDARSWQAALTEELQSLVDNDVYEIVLIPPGVKPITSKIVM</sequence>
<dbReference type="OrthoDB" id="2998201at2759"/>
<dbReference type="OMA" id="SDARSWQ"/>
<feature type="non-terminal residue" evidence="1">
    <location>
        <position position="1"/>
    </location>
</feature>
<gene>
    <name evidence="1" type="ORF">HYPSUDRAFT_100589</name>
</gene>